<dbReference type="EC" id="2.7.8.13" evidence="8"/>
<feature type="transmembrane region" description="Helical" evidence="7">
    <location>
        <begin position="65"/>
        <end position="88"/>
    </location>
</feature>
<comment type="caution">
    <text evidence="8">The sequence shown here is derived from an EMBL/GenBank/DDBJ whole genome shotgun (WGS) entry which is preliminary data.</text>
</comment>
<keyword evidence="3 8" id="KW-0808">Transferase</keyword>
<keyword evidence="5 7" id="KW-1133">Transmembrane helix</keyword>
<dbReference type="GO" id="GO:0044038">
    <property type="term" value="P:cell wall macromolecule biosynthetic process"/>
    <property type="evidence" value="ECO:0007669"/>
    <property type="project" value="TreeGrafter"/>
</dbReference>
<dbReference type="AlphaFoldDB" id="A0A645DPE5"/>
<dbReference type="EMBL" id="VSSQ01038425">
    <property type="protein sequence ID" value="MPM91360.1"/>
    <property type="molecule type" value="Genomic_DNA"/>
</dbReference>
<evidence type="ECO:0000256" key="1">
    <source>
        <dbReference type="ARBA" id="ARBA00004651"/>
    </source>
</evidence>
<proteinExistence type="predicted"/>
<evidence type="ECO:0000256" key="5">
    <source>
        <dbReference type="ARBA" id="ARBA00022989"/>
    </source>
</evidence>
<keyword evidence="4 7" id="KW-0812">Transmembrane</keyword>
<dbReference type="PANTHER" id="PTHR22926:SF3">
    <property type="entry name" value="UNDECAPRENYL-PHOSPHATE ALPHA-N-ACETYLGLUCOSAMINYL 1-PHOSPHATE TRANSFERASE"/>
    <property type="match status" value="1"/>
</dbReference>
<feature type="transmembrane region" description="Helical" evidence="7">
    <location>
        <begin position="39"/>
        <end position="59"/>
    </location>
</feature>
<gene>
    <name evidence="8" type="primary">mraY_40</name>
    <name evidence="8" type="ORF">SDC9_138488</name>
</gene>
<dbReference type="PROSITE" id="PS01348">
    <property type="entry name" value="MRAY_2"/>
    <property type="match status" value="1"/>
</dbReference>
<feature type="transmembrane region" description="Helical" evidence="7">
    <location>
        <begin position="6"/>
        <end position="27"/>
    </location>
</feature>
<reference evidence="8" key="1">
    <citation type="submission" date="2019-08" db="EMBL/GenBank/DDBJ databases">
        <authorList>
            <person name="Kucharzyk K."/>
            <person name="Murdoch R.W."/>
            <person name="Higgins S."/>
            <person name="Loffler F."/>
        </authorList>
    </citation>
    <scope>NUCLEOTIDE SEQUENCE</scope>
</reference>
<evidence type="ECO:0000313" key="8">
    <source>
        <dbReference type="EMBL" id="MPM91360.1"/>
    </source>
</evidence>
<dbReference type="InterPro" id="IPR018480">
    <property type="entry name" value="PNAcMuramoyl-5peptid_Trfase_CS"/>
</dbReference>
<evidence type="ECO:0000256" key="3">
    <source>
        <dbReference type="ARBA" id="ARBA00022679"/>
    </source>
</evidence>
<name>A0A645DPE5_9ZZZZ</name>
<comment type="subcellular location">
    <subcellularLocation>
        <location evidence="1">Cell membrane</location>
        <topology evidence="1">Multi-pass membrane protein</topology>
    </subcellularLocation>
</comment>
<accession>A0A645DPE5</accession>
<organism evidence="8">
    <name type="scientific">bioreactor metagenome</name>
    <dbReference type="NCBI Taxonomy" id="1076179"/>
    <lineage>
        <taxon>unclassified sequences</taxon>
        <taxon>metagenomes</taxon>
        <taxon>ecological metagenomes</taxon>
    </lineage>
</organism>
<dbReference type="Pfam" id="PF00953">
    <property type="entry name" value="Glycos_transf_4"/>
    <property type="match status" value="1"/>
</dbReference>
<dbReference type="GO" id="GO:0005886">
    <property type="term" value="C:plasma membrane"/>
    <property type="evidence" value="ECO:0007669"/>
    <property type="project" value="UniProtKB-SubCell"/>
</dbReference>
<feature type="transmembrane region" description="Helical" evidence="7">
    <location>
        <begin position="125"/>
        <end position="142"/>
    </location>
</feature>
<feature type="transmembrane region" description="Helical" evidence="7">
    <location>
        <begin position="174"/>
        <end position="197"/>
    </location>
</feature>
<keyword evidence="2" id="KW-1003">Cell membrane</keyword>
<evidence type="ECO:0000256" key="4">
    <source>
        <dbReference type="ARBA" id="ARBA00022692"/>
    </source>
</evidence>
<keyword evidence="6 7" id="KW-0472">Membrane</keyword>
<evidence type="ECO:0000256" key="7">
    <source>
        <dbReference type="SAM" id="Phobius"/>
    </source>
</evidence>
<evidence type="ECO:0000256" key="2">
    <source>
        <dbReference type="ARBA" id="ARBA00022475"/>
    </source>
</evidence>
<dbReference type="InterPro" id="IPR000715">
    <property type="entry name" value="Glycosyl_transferase_4"/>
</dbReference>
<dbReference type="GO" id="GO:0016780">
    <property type="term" value="F:phosphotransferase activity, for other substituted phosphate groups"/>
    <property type="evidence" value="ECO:0007669"/>
    <property type="project" value="InterPro"/>
</dbReference>
<sequence length="251" mass="27971">MFVPFRWEYVIYYVLFLLSMLSGYLDDRSKHSWGEWKKGLLDLAICLAASVTYLVFNGAHSLSLFGWTLVLPQWLFLIVATFVLWISINFTNCTDGVDGLLGTIASISLATFAIIFLLRGDSSDLAQMCLVFIASLMAYLVFNASPSQIIMGDAGSRTVGIFLGVMALKTHNLLFLIPVALVIILDGGIGLFKLLFIRLTKIKGFLKSVRTPLHDHARFKWGWSDTQVGYRFAILQFLVSGLCIAALLLQK</sequence>
<feature type="transmembrane region" description="Helical" evidence="7">
    <location>
        <begin position="100"/>
        <end position="119"/>
    </location>
</feature>
<dbReference type="PANTHER" id="PTHR22926">
    <property type="entry name" value="PHOSPHO-N-ACETYLMURAMOYL-PENTAPEPTIDE-TRANSFERASE"/>
    <property type="match status" value="1"/>
</dbReference>
<feature type="transmembrane region" description="Helical" evidence="7">
    <location>
        <begin position="228"/>
        <end position="249"/>
    </location>
</feature>
<protein>
    <submittedName>
        <fullName evidence="8">Phospho-N-acetylmuramoyl-pentapeptide-transferase</fullName>
        <ecNumber evidence="8">2.7.8.13</ecNumber>
    </submittedName>
</protein>
<evidence type="ECO:0000256" key="6">
    <source>
        <dbReference type="ARBA" id="ARBA00023136"/>
    </source>
</evidence>
<dbReference type="GO" id="GO:0071555">
    <property type="term" value="P:cell wall organization"/>
    <property type="evidence" value="ECO:0007669"/>
    <property type="project" value="TreeGrafter"/>
</dbReference>